<protein>
    <submittedName>
        <fullName evidence="4">SGL domain containing protein</fullName>
    </submittedName>
</protein>
<comment type="caution">
    <text evidence="4">The sequence shown here is derived from an EMBL/GenBank/DDBJ whole genome shotgun (WGS) entry which is preliminary data.</text>
</comment>
<sequence length="172" mass="19096">MAHIIERVTEGCVLGEGPHWDVNTQSLYFVDIMGIILKYTAATKTVTKASVPSKHVSFIVPVANGNNQFIVSWDKELVIISWDGESDNISIVERLCTIGSTPETTDNEFNDGKCDSSGRLWAGTHVIASEFFKTQPLGGLYTLDSKRQLIRQVDKIRIANGLAFNDQAKKMY</sequence>
<dbReference type="PRINTS" id="PR01790">
    <property type="entry name" value="SMP30FAMILY"/>
</dbReference>
<evidence type="ECO:0000313" key="4">
    <source>
        <dbReference type="EMBL" id="RZC39963.1"/>
    </source>
</evidence>
<dbReference type="InterPro" id="IPR013658">
    <property type="entry name" value="SGL"/>
</dbReference>
<feature type="binding site" evidence="2">
    <location>
        <position position="160"/>
    </location>
    <ligand>
        <name>a divalent metal cation</name>
        <dbReference type="ChEBI" id="CHEBI:60240"/>
    </ligand>
</feature>
<evidence type="ECO:0000313" key="5">
    <source>
        <dbReference type="Proteomes" id="UP000292052"/>
    </source>
</evidence>
<keyword evidence="2" id="KW-0862">Zinc</keyword>
<dbReference type="PANTHER" id="PTHR10907">
    <property type="entry name" value="REGUCALCIN"/>
    <property type="match status" value="1"/>
</dbReference>
<gene>
    <name evidence="4" type="ORF">BDFB_014362</name>
</gene>
<accession>A0A482W5I1</accession>
<name>A0A482W5I1_ASBVE</name>
<dbReference type="Proteomes" id="UP000292052">
    <property type="component" value="Unassembled WGS sequence"/>
</dbReference>
<dbReference type="GO" id="GO:0005509">
    <property type="term" value="F:calcium ion binding"/>
    <property type="evidence" value="ECO:0007669"/>
    <property type="project" value="TreeGrafter"/>
</dbReference>
<keyword evidence="2" id="KW-0479">Metal-binding</keyword>
<evidence type="ECO:0000256" key="1">
    <source>
        <dbReference type="ARBA" id="ARBA00008853"/>
    </source>
</evidence>
<dbReference type="STRING" id="1661398.A0A482W5I1"/>
<dbReference type="GO" id="GO:0019853">
    <property type="term" value="P:L-ascorbic acid biosynthetic process"/>
    <property type="evidence" value="ECO:0007669"/>
    <property type="project" value="TreeGrafter"/>
</dbReference>
<keyword evidence="5" id="KW-1185">Reference proteome</keyword>
<feature type="binding site" evidence="2">
    <location>
        <position position="16"/>
    </location>
    <ligand>
        <name>a divalent metal cation</name>
        <dbReference type="ChEBI" id="CHEBI:60240"/>
    </ligand>
</feature>
<comment type="similarity">
    <text evidence="1">Belongs to the SMP-30/CGR1 family.</text>
</comment>
<dbReference type="EMBL" id="QDEB01030092">
    <property type="protein sequence ID" value="RZC39963.1"/>
    <property type="molecule type" value="Genomic_DNA"/>
</dbReference>
<reference evidence="4 5" key="1">
    <citation type="submission" date="2017-03" db="EMBL/GenBank/DDBJ databases">
        <title>Genome of the blue death feigning beetle - Asbolus verrucosus.</title>
        <authorList>
            <person name="Rider S.D."/>
        </authorList>
    </citation>
    <scope>NUCLEOTIDE SEQUENCE [LARGE SCALE GENOMIC DNA]</scope>
    <source>
        <strain evidence="4">Butters</strain>
        <tissue evidence="4">Head and leg muscle</tissue>
    </source>
</reference>
<dbReference type="OrthoDB" id="423498at2759"/>
<evidence type="ECO:0000259" key="3">
    <source>
        <dbReference type="Pfam" id="PF08450"/>
    </source>
</evidence>
<dbReference type="GO" id="GO:0004341">
    <property type="term" value="F:gluconolactonase activity"/>
    <property type="evidence" value="ECO:0007669"/>
    <property type="project" value="TreeGrafter"/>
</dbReference>
<dbReference type="Pfam" id="PF08450">
    <property type="entry name" value="SGL"/>
    <property type="match status" value="1"/>
</dbReference>
<dbReference type="InterPro" id="IPR005511">
    <property type="entry name" value="SMP-30"/>
</dbReference>
<evidence type="ECO:0000256" key="2">
    <source>
        <dbReference type="PIRSR" id="PIRSR605511-2"/>
    </source>
</evidence>
<feature type="domain" description="SMP-30/Gluconolactonase/LRE-like region" evidence="3">
    <location>
        <begin position="14"/>
        <end position="172"/>
    </location>
</feature>
<feature type="binding site" evidence="2">
    <location>
        <position position="110"/>
    </location>
    <ligand>
        <name>substrate</name>
    </ligand>
</feature>
<dbReference type="InterPro" id="IPR011042">
    <property type="entry name" value="6-blade_b-propeller_TolB-like"/>
</dbReference>
<proteinExistence type="inferred from homology"/>
<dbReference type="SUPFAM" id="SSF63829">
    <property type="entry name" value="Calcium-dependent phosphotriesterase"/>
    <property type="match status" value="1"/>
</dbReference>
<organism evidence="4 5">
    <name type="scientific">Asbolus verrucosus</name>
    <name type="common">Desert ironclad beetle</name>
    <dbReference type="NCBI Taxonomy" id="1661398"/>
    <lineage>
        <taxon>Eukaryota</taxon>
        <taxon>Metazoa</taxon>
        <taxon>Ecdysozoa</taxon>
        <taxon>Arthropoda</taxon>
        <taxon>Hexapoda</taxon>
        <taxon>Insecta</taxon>
        <taxon>Pterygota</taxon>
        <taxon>Neoptera</taxon>
        <taxon>Endopterygota</taxon>
        <taxon>Coleoptera</taxon>
        <taxon>Polyphaga</taxon>
        <taxon>Cucujiformia</taxon>
        <taxon>Tenebrionidae</taxon>
        <taxon>Pimeliinae</taxon>
        <taxon>Asbolus</taxon>
    </lineage>
</organism>
<dbReference type="PANTHER" id="PTHR10907:SF66">
    <property type="entry name" value="MIP34848P1-RELATED"/>
    <property type="match status" value="1"/>
</dbReference>
<dbReference type="Gene3D" id="2.120.10.30">
    <property type="entry name" value="TolB, C-terminal domain"/>
    <property type="match status" value="1"/>
</dbReference>
<dbReference type="AlphaFoldDB" id="A0A482W5I1"/>
<comment type="cofactor">
    <cofactor evidence="2">
        <name>Zn(2+)</name>
        <dbReference type="ChEBI" id="CHEBI:29105"/>
    </cofactor>
    <text evidence="2">Binds 1 divalent metal cation per subunit.</text>
</comment>